<dbReference type="RefSeq" id="WP_015077673.1">
    <property type="nucleotide sequence ID" value="NC_019425.2"/>
</dbReference>
<keyword evidence="2" id="KW-1185">Reference proteome</keyword>
<protein>
    <submittedName>
        <fullName evidence="1">Uncharacterized protein</fullName>
    </submittedName>
</protein>
<evidence type="ECO:0000313" key="2">
    <source>
        <dbReference type="Proteomes" id="UP000000212"/>
    </source>
</evidence>
<proteinExistence type="predicted"/>
<organism evidence="1 2">
    <name type="scientific">Carnobacterium maltaromaticum LMA28</name>
    <dbReference type="NCBI Taxonomy" id="1234679"/>
    <lineage>
        <taxon>Bacteria</taxon>
        <taxon>Bacillati</taxon>
        <taxon>Bacillota</taxon>
        <taxon>Bacilli</taxon>
        <taxon>Lactobacillales</taxon>
        <taxon>Carnobacteriaceae</taxon>
        <taxon>Carnobacterium</taxon>
    </lineage>
</organism>
<name>K8E724_CARML</name>
<dbReference type="EMBL" id="HE999757">
    <property type="protein sequence ID" value="CCO12700.2"/>
    <property type="molecule type" value="Genomic_DNA"/>
</dbReference>
<dbReference type="STRING" id="1234679.BN424_3279"/>
<dbReference type="eggNOG" id="COG5283">
    <property type="taxonomic scope" value="Bacteria"/>
</dbReference>
<reference evidence="2" key="1">
    <citation type="journal article" date="2013" name="Genome Announc.">
        <title>Complete Chromosome Sequence of Carnobacterium maltaromaticum LMA 28.</title>
        <authorList>
            <person name="Cailliez-Grimal C."/>
            <person name="Chaillou S."/>
            <person name="Anba-Mondoloni J."/>
            <person name="Loux V."/>
            <person name="Afzal M.I."/>
            <person name="Rahman A."/>
            <person name="Kergourlay G."/>
            <person name="Champomier-Verges M.C."/>
            <person name="Zagorec M."/>
            <person name="Dalgaard P."/>
            <person name="Leisner J.J."/>
            <person name="Prevost H."/>
            <person name="Revol-Junelles A.M."/>
            <person name="Borges F."/>
        </authorList>
    </citation>
    <scope>NUCLEOTIDE SEQUENCE</scope>
    <source>
        <strain evidence="2">LMA28</strain>
    </source>
</reference>
<dbReference type="KEGG" id="cml:BN424_3279"/>
<gene>
    <name evidence="1" type="ORF">BN424_3279</name>
</gene>
<dbReference type="AlphaFoldDB" id="K8E724"/>
<sequence length="805" mass="89829">MINQELEILNISGKDKKNVLSAVNSDIENMTWQQAQKQLKIIDESISKEKTSYEKQLDNLKEARDSNLLTEKQFSAEKEKLDQSHVQMSDKLIDNYIETARKAGDTELEIKKKVMRLGNMTIKEAASRLEKSTEDVVKSNKTIIESTTDMSQKTIEANQTWNALVFDEKTGEVKTNLRDVITEASNSEEGWKNLKFIIKNAKLSTNSKEEMAKALIANGSWEKLTFKEKKALVKSNIKGIVPEILDAKGEWDKIEDQSVKDMLIASNSKEEIASVLADADLWDKLDWSEKKLFLDSNAKETTLEFLETSGKWAELTFEQKKAIIQSDGEKELAETMLRLGLWNELPIESKELLVKDKASLPIIKAIEDVGVWDQLSPKVQTAIVEAKGEDELFDIIQRYGVWEKLDEPTKQLLIDSSSADSKLRTTSDLMNEFNGLGLEPKKPEIEDTEANRKLNNFNLAIQGINESHIEKKTAELNDEASTVINNLTGNVQLYNAEEIGTKAPIINTEDANQKIEESKTKLNEYDATNPLLKYLQANNVGIMGPTQDAKGALLDLDATNPATKILTGDNSNVKGATNESTNLITGYNQYNPNAKYFKGDSNAAAVGADISGLNSAWDTTLKKPEEKKFTVKTFFEKIGEAVGFEKGTNFHQGGPAIVNDQKGANFKELVIEPNGRSYVPEGRDVLLNLPRGSKVIPAGQTKNLIPRYKDGVGTGSMFRNMSDMLIPFKQPVQFSRQQTNNGNSNNDALIATQESTNNLLKELRNNATKPVSVMIGNEVIMRALINIFDQENGTRIEFAEGRIIK</sequence>
<accession>K8E724</accession>
<evidence type="ECO:0000313" key="1">
    <source>
        <dbReference type="EMBL" id="CCO12700.2"/>
    </source>
</evidence>
<dbReference type="HOGENOM" id="CLU_349751_0_0_9"/>
<dbReference type="OrthoDB" id="2161870at2"/>
<dbReference type="Proteomes" id="UP000000212">
    <property type="component" value="Chromosome"/>
</dbReference>